<proteinExistence type="predicted"/>
<dbReference type="KEGG" id="lyj:FKV23_06055"/>
<organism evidence="1 2">
    <name type="scientific">Marilutibacter alkalisoli</name>
    <dbReference type="NCBI Taxonomy" id="2591633"/>
    <lineage>
        <taxon>Bacteria</taxon>
        <taxon>Pseudomonadati</taxon>
        <taxon>Pseudomonadota</taxon>
        <taxon>Gammaproteobacteria</taxon>
        <taxon>Lysobacterales</taxon>
        <taxon>Lysobacteraceae</taxon>
        <taxon>Marilutibacter</taxon>
    </lineage>
</organism>
<gene>
    <name evidence="1" type="ORF">FKV23_06055</name>
</gene>
<dbReference type="EMBL" id="CP041242">
    <property type="protein sequence ID" value="QDH69708.1"/>
    <property type="molecule type" value="Genomic_DNA"/>
</dbReference>
<keyword evidence="2" id="KW-1185">Reference proteome</keyword>
<dbReference type="AlphaFoldDB" id="A0A514BQM8"/>
<name>A0A514BQM8_9GAMM</name>
<dbReference type="RefSeq" id="WP_141623049.1">
    <property type="nucleotide sequence ID" value="NZ_CP041242.1"/>
</dbReference>
<accession>A0A514BQM8</accession>
<reference evidence="1 2" key="1">
    <citation type="submission" date="2019-06" db="EMBL/GenBank/DDBJ databases">
        <title>Lysobacter alkalisoli sp. nov. isolated from saline-alkali soil.</title>
        <authorList>
            <person name="Sun J.-Q."/>
            <person name="Xu L."/>
        </authorList>
    </citation>
    <scope>NUCLEOTIDE SEQUENCE [LARGE SCALE GENOMIC DNA]</scope>
    <source>
        <strain evidence="1 2">SJ-36</strain>
    </source>
</reference>
<evidence type="ECO:0000313" key="1">
    <source>
        <dbReference type="EMBL" id="QDH69708.1"/>
    </source>
</evidence>
<evidence type="ECO:0000313" key="2">
    <source>
        <dbReference type="Proteomes" id="UP000317199"/>
    </source>
</evidence>
<protein>
    <submittedName>
        <fullName evidence="1">Uncharacterized protein</fullName>
    </submittedName>
</protein>
<sequence length="120" mass="13062">MPDHRQIYLDDVILRVNMLLDDGLTASFDEVHGAIQAGRIIEWLDEKGADMSILLADSMSDEKALVVEALKLASTVRKGQERRKLGVEHNGLCLVIALALEAKAISPPVTSPYLPDAGVQ</sequence>
<dbReference type="OrthoDB" id="8448090at2"/>
<dbReference type="Proteomes" id="UP000317199">
    <property type="component" value="Chromosome"/>
</dbReference>